<evidence type="ECO:0000256" key="7">
    <source>
        <dbReference type="SAM" id="Phobius"/>
    </source>
</evidence>
<dbReference type="InterPro" id="IPR050256">
    <property type="entry name" value="Glycosyltransferase_2"/>
</dbReference>
<comment type="subcellular location">
    <subcellularLocation>
        <location evidence="1">Membrane</location>
        <topology evidence="1">Multi-pass membrane protein</topology>
    </subcellularLocation>
</comment>
<evidence type="ECO:0000256" key="5">
    <source>
        <dbReference type="ARBA" id="ARBA00022989"/>
    </source>
</evidence>
<proteinExistence type="predicted"/>
<reference evidence="9 10" key="1">
    <citation type="submission" date="2018-10" db="EMBL/GenBank/DDBJ databases">
        <title>Bradyrhizobium sp. nov., isolated from effective nodules of peanut in China.</title>
        <authorList>
            <person name="Li Y."/>
        </authorList>
    </citation>
    <scope>NUCLEOTIDE SEQUENCE [LARGE SCALE GENOMIC DNA]</scope>
    <source>
        <strain evidence="9 10">CCBAU 51781</strain>
    </source>
</reference>
<dbReference type="SUPFAM" id="SSF53448">
    <property type="entry name" value="Nucleotide-diphospho-sugar transferases"/>
    <property type="match status" value="1"/>
</dbReference>
<sequence>MANWKGITLVGNVIDNSVGSGLGRSRRKSLSIVVPCYNEEDGIAELIRRCRQSASDIAGDDYEIVLVDDGSADGTWQAVSAETERGRNIVGIRLSRNFGHQVALTAGLSAATGELVLVIDADLQDPPELLSPMVEVMKREGADVVYGQRKTRAGESWFKMKSASIFYRLLKQASSLSIPVDAGDFRLMTSRVAQLIAQMPERDRFIRGMVASVGFKQVPFLYDRDRRFSGETKYPPSKMAHFAIDAFLSYSSTLLRLSSASAVLSLLAIVAVCLYSLYSWLYLEVVPGWCSLMISLLVVSFFQLASLSIISEYIGRIYLSTKNRPLFIVDQIKRSR</sequence>
<evidence type="ECO:0000259" key="8">
    <source>
        <dbReference type="Pfam" id="PF00535"/>
    </source>
</evidence>
<dbReference type="PANTHER" id="PTHR48090">
    <property type="entry name" value="UNDECAPRENYL-PHOSPHATE 4-DEOXY-4-FORMAMIDO-L-ARABINOSE TRANSFERASE-RELATED"/>
    <property type="match status" value="1"/>
</dbReference>
<keyword evidence="4 7" id="KW-0812">Transmembrane</keyword>
<dbReference type="InterPro" id="IPR029044">
    <property type="entry name" value="Nucleotide-diphossugar_trans"/>
</dbReference>
<organism evidence="9 10">
    <name type="scientific">Bradyrhizobium zhanjiangense</name>
    <dbReference type="NCBI Taxonomy" id="1325107"/>
    <lineage>
        <taxon>Bacteria</taxon>
        <taxon>Pseudomonadati</taxon>
        <taxon>Pseudomonadota</taxon>
        <taxon>Alphaproteobacteria</taxon>
        <taxon>Hyphomicrobiales</taxon>
        <taxon>Nitrobacteraceae</taxon>
        <taxon>Bradyrhizobium</taxon>
    </lineage>
</organism>
<keyword evidence="3" id="KW-0808">Transferase</keyword>
<accession>A0ABY0D8N8</accession>
<protein>
    <submittedName>
        <fullName evidence="9">Glycosyltransferase</fullName>
    </submittedName>
</protein>
<evidence type="ECO:0000256" key="4">
    <source>
        <dbReference type="ARBA" id="ARBA00022692"/>
    </source>
</evidence>
<evidence type="ECO:0000313" key="10">
    <source>
        <dbReference type="Proteomes" id="UP000289946"/>
    </source>
</evidence>
<evidence type="ECO:0000256" key="1">
    <source>
        <dbReference type="ARBA" id="ARBA00004141"/>
    </source>
</evidence>
<evidence type="ECO:0000256" key="3">
    <source>
        <dbReference type="ARBA" id="ARBA00022679"/>
    </source>
</evidence>
<dbReference type="PANTHER" id="PTHR48090:SF1">
    <property type="entry name" value="PROPHAGE BACTOPRENOL GLUCOSYL TRANSFERASE HOMOLOG"/>
    <property type="match status" value="1"/>
</dbReference>
<evidence type="ECO:0000256" key="2">
    <source>
        <dbReference type="ARBA" id="ARBA00022676"/>
    </source>
</evidence>
<dbReference type="CDD" id="cd04187">
    <property type="entry name" value="DPM1_like_bac"/>
    <property type="match status" value="1"/>
</dbReference>
<evidence type="ECO:0000256" key="6">
    <source>
        <dbReference type="ARBA" id="ARBA00023136"/>
    </source>
</evidence>
<keyword evidence="5 7" id="KW-1133">Transmembrane helix</keyword>
<dbReference type="Pfam" id="PF00535">
    <property type="entry name" value="Glycos_transf_2"/>
    <property type="match status" value="1"/>
</dbReference>
<feature type="domain" description="Glycosyltransferase 2-like" evidence="8">
    <location>
        <begin position="31"/>
        <end position="192"/>
    </location>
</feature>
<dbReference type="Gene3D" id="3.90.550.10">
    <property type="entry name" value="Spore Coat Polysaccharide Biosynthesis Protein SpsA, Chain A"/>
    <property type="match status" value="1"/>
</dbReference>
<evidence type="ECO:0000313" key="9">
    <source>
        <dbReference type="EMBL" id="RXG85490.1"/>
    </source>
</evidence>
<comment type="caution">
    <text evidence="9">The sequence shown here is derived from an EMBL/GenBank/DDBJ whole genome shotgun (WGS) entry which is preliminary data.</text>
</comment>
<dbReference type="InterPro" id="IPR001173">
    <property type="entry name" value="Glyco_trans_2-like"/>
</dbReference>
<feature type="transmembrane region" description="Helical" evidence="7">
    <location>
        <begin position="262"/>
        <end position="281"/>
    </location>
</feature>
<keyword evidence="2" id="KW-0328">Glycosyltransferase</keyword>
<feature type="transmembrane region" description="Helical" evidence="7">
    <location>
        <begin position="293"/>
        <end position="314"/>
    </location>
</feature>
<name>A0ABY0D8N8_9BRAD</name>
<dbReference type="EMBL" id="RDRA01000045">
    <property type="protein sequence ID" value="RXG85490.1"/>
    <property type="molecule type" value="Genomic_DNA"/>
</dbReference>
<keyword evidence="10" id="KW-1185">Reference proteome</keyword>
<dbReference type="Proteomes" id="UP000289946">
    <property type="component" value="Unassembled WGS sequence"/>
</dbReference>
<keyword evidence="6 7" id="KW-0472">Membrane</keyword>
<gene>
    <name evidence="9" type="ORF">EAS62_38850</name>
</gene>